<dbReference type="EMBL" id="JYJB01000009">
    <property type="protein sequence ID" value="KJL47446.1"/>
    <property type="molecule type" value="Genomic_DNA"/>
</dbReference>
<keyword evidence="1" id="KW-0805">Transcription regulation</keyword>
<dbReference type="SMART" id="SM00354">
    <property type="entry name" value="HTH_LACI"/>
    <property type="match status" value="1"/>
</dbReference>
<dbReference type="PANTHER" id="PTHR30146">
    <property type="entry name" value="LACI-RELATED TRANSCRIPTIONAL REPRESSOR"/>
    <property type="match status" value="1"/>
</dbReference>
<evidence type="ECO:0000259" key="6">
    <source>
        <dbReference type="PROSITE" id="PS50943"/>
    </source>
</evidence>
<evidence type="ECO:0000256" key="2">
    <source>
        <dbReference type="ARBA" id="ARBA00023125"/>
    </source>
</evidence>
<accession>A0A0M2HL72</accession>
<organism evidence="7 8">
    <name type="scientific">Microbacterium hydrocarbonoxydans</name>
    <dbReference type="NCBI Taxonomy" id="273678"/>
    <lineage>
        <taxon>Bacteria</taxon>
        <taxon>Bacillati</taxon>
        <taxon>Actinomycetota</taxon>
        <taxon>Actinomycetes</taxon>
        <taxon>Micrococcales</taxon>
        <taxon>Microbacteriaceae</taxon>
        <taxon>Microbacterium</taxon>
    </lineage>
</organism>
<dbReference type="PROSITE" id="PS50932">
    <property type="entry name" value="HTH_LACI_2"/>
    <property type="match status" value="1"/>
</dbReference>
<dbReference type="Proteomes" id="UP000033900">
    <property type="component" value="Unassembled WGS sequence"/>
</dbReference>
<sequence length="363" mass="38091">MVDVRRPRRSTLSDVAEAVGVSKGTVSKALNGRGDISAETRERVLAAVSELDYRPTTLPASISARRSLAVVFDLPASPYILGVLQGVLAAAAAAEVDLLTCLAPERASRGHRTTAREWIADRQVSGVAGIIGLTLSYPDGLIEAAHNVDLPFVIVDPVDTSRRSMVSVGSSNWAGARTATEHLIAMGHERIAWIGGPESSGAARDRLYGYQAALDAAGLTVDPFLVRSAQFAVEAGREHARELLSAPEPPTAIMAADDEIAVGVLATAHELGVRVPGQLSVTGFDDTPQAAWTTPPLTTVHQHLEGMGAMAVQTILTMADGGRPSSRHIELATSLTVRDSTAPPPPQTVPYSLSPASPRPGTM</sequence>
<comment type="caution">
    <text evidence="7">The sequence shown here is derived from an EMBL/GenBank/DDBJ whole genome shotgun (WGS) entry which is preliminary data.</text>
</comment>
<dbReference type="RefSeq" id="WP_045257834.1">
    <property type="nucleotide sequence ID" value="NZ_JYJB01000009.1"/>
</dbReference>
<dbReference type="Gene3D" id="1.10.260.40">
    <property type="entry name" value="lambda repressor-like DNA-binding domains"/>
    <property type="match status" value="1"/>
</dbReference>
<evidence type="ECO:0000259" key="5">
    <source>
        <dbReference type="PROSITE" id="PS50932"/>
    </source>
</evidence>
<dbReference type="CDD" id="cd06296">
    <property type="entry name" value="PBP1_CatR-like"/>
    <property type="match status" value="1"/>
</dbReference>
<evidence type="ECO:0000256" key="4">
    <source>
        <dbReference type="SAM" id="MobiDB-lite"/>
    </source>
</evidence>
<dbReference type="InterPro" id="IPR010982">
    <property type="entry name" value="Lambda_DNA-bd_dom_sf"/>
</dbReference>
<name>A0A0M2HL72_9MICO</name>
<dbReference type="InterPro" id="IPR028082">
    <property type="entry name" value="Peripla_BP_I"/>
</dbReference>
<dbReference type="Pfam" id="PF13377">
    <property type="entry name" value="Peripla_BP_3"/>
    <property type="match status" value="1"/>
</dbReference>
<dbReference type="PANTHER" id="PTHR30146:SF153">
    <property type="entry name" value="LACTOSE OPERON REPRESSOR"/>
    <property type="match status" value="1"/>
</dbReference>
<dbReference type="Gene3D" id="3.40.50.2300">
    <property type="match status" value="2"/>
</dbReference>
<dbReference type="STRING" id="273678.RS84_02240"/>
<dbReference type="PROSITE" id="PS50943">
    <property type="entry name" value="HTH_CROC1"/>
    <property type="match status" value="1"/>
</dbReference>
<evidence type="ECO:0000256" key="3">
    <source>
        <dbReference type="ARBA" id="ARBA00023163"/>
    </source>
</evidence>
<dbReference type="SUPFAM" id="SSF53822">
    <property type="entry name" value="Periplasmic binding protein-like I"/>
    <property type="match status" value="1"/>
</dbReference>
<dbReference type="AlphaFoldDB" id="A0A0M2HL72"/>
<evidence type="ECO:0000313" key="8">
    <source>
        <dbReference type="Proteomes" id="UP000033900"/>
    </source>
</evidence>
<protein>
    <submittedName>
        <fullName evidence="7">HTH-type transcriptional regulator DegA</fullName>
    </submittedName>
</protein>
<evidence type="ECO:0000256" key="1">
    <source>
        <dbReference type="ARBA" id="ARBA00023015"/>
    </source>
</evidence>
<feature type="domain" description="HTH cro/C1-type" evidence="6">
    <location>
        <begin position="11"/>
        <end position="40"/>
    </location>
</feature>
<dbReference type="Pfam" id="PF00356">
    <property type="entry name" value="LacI"/>
    <property type="match status" value="1"/>
</dbReference>
<dbReference type="InterPro" id="IPR000843">
    <property type="entry name" value="HTH_LacI"/>
</dbReference>
<feature type="region of interest" description="Disordered" evidence="4">
    <location>
        <begin position="335"/>
        <end position="363"/>
    </location>
</feature>
<proteinExistence type="predicted"/>
<keyword evidence="2" id="KW-0238">DNA-binding</keyword>
<dbReference type="OrthoDB" id="3227375at2"/>
<dbReference type="GO" id="GO:0003700">
    <property type="term" value="F:DNA-binding transcription factor activity"/>
    <property type="evidence" value="ECO:0007669"/>
    <property type="project" value="TreeGrafter"/>
</dbReference>
<feature type="domain" description="HTH lacI-type" evidence="5">
    <location>
        <begin position="10"/>
        <end position="64"/>
    </location>
</feature>
<keyword evidence="8" id="KW-1185">Reference proteome</keyword>
<dbReference type="CDD" id="cd01392">
    <property type="entry name" value="HTH_LacI"/>
    <property type="match status" value="1"/>
</dbReference>
<dbReference type="PROSITE" id="PS00356">
    <property type="entry name" value="HTH_LACI_1"/>
    <property type="match status" value="1"/>
</dbReference>
<dbReference type="SUPFAM" id="SSF47413">
    <property type="entry name" value="lambda repressor-like DNA-binding domains"/>
    <property type="match status" value="1"/>
</dbReference>
<dbReference type="InterPro" id="IPR046335">
    <property type="entry name" value="LacI/GalR-like_sensor"/>
</dbReference>
<keyword evidence="3" id="KW-0804">Transcription</keyword>
<gene>
    <name evidence="7" type="primary">degA_6</name>
    <name evidence="7" type="ORF">RS84_02240</name>
</gene>
<evidence type="ECO:0000313" key="7">
    <source>
        <dbReference type="EMBL" id="KJL47446.1"/>
    </source>
</evidence>
<dbReference type="InterPro" id="IPR001387">
    <property type="entry name" value="Cro/C1-type_HTH"/>
</dbReference>
<reference evidence="7 8" key="1">
    <citation type="submission" date="2015-02" db="EMBL/GenBank/DDBJ databases">
        <title>Draft genome sequences of ten Microbacterium spp. with emphasis on heavy metal contaminated environments.</title>
        <authorList>
            <person name="Corretto E."/>
        </authorList>
    </citation>
    <scope>NUCLEOTIDE SEQUENCE [LARGE SCALE GENOMIC DNA]</scope>
    <source>
        <strain evidence="7 8">SA35</strain>
    </source>
</reference>
<dbReference type="GO" id="GO:0000976">
    <property type="term" value="F:transcription cis-regulatory region binding"/>
    <property type="evidence" value="ECO:0007669"/>
    <property type="project" value="TreeGrafter"/>
</dbReference>